<feature type="compositionally biased region" description="Low complexity" evidence="4">
    <location>
        <begin position="346"/>
        <end position="387"/>
    </location>
</feature>
<comment type="caution">
    <text evidence="6">The sequence shown here is derived from an EMBL/GenBank/DDBJ whole genome shotgun (WGS) entry which is preliminary data.</text>
</comment>
<dbReference type="PROSITE" id="PS51764">
    <property type="entry name" value="GH26"/>
    <property type="match status" value="1"/>
</dbReference>
<feature type="active site" description="Nucleophile" evidence="3">
    <location>
        <position position="279"/>
    </location>
</feature>
<dbReference type="AlphaFoldDB" id="A0A2X0IJL9"/>
<dbReference type="InterPro" id="IPR017853">
    <property type="entry name" value="GH"/>
</dbReference>
<keyword evidence="2 3" id="KW-0326">Glycosidase</keyword>
<dbReference type="OrthoDB" id="3684589at2"/>
<evidence type="ECO:0000256" key="4">
    <source>
        <dbReference type="SAM" id="MobiDB-lite"/>
    </source>
</evidence>
<protein>
    <submittedName>
        <fullName evidence="6">Glycosyl hydrolase family 26</fullName>
    </submittedName>
</protein>
<evidence type="ECO:0000256" key="1">
    <source>
        <dbReference type="ARBA" id="ARBA00022801"/>
    </source>
</evidence>
<reference evidence="6 7" key="1">
    <citation type="submission" date="2018-06" db="EMBL/GenBank/DDBJ databases">
        <title>Streptacidiphilus pinicola sp. nov., isolated from pine grove soil.</title>
        <authorList>
            <person name="Roh S.G."/>
            <person name="Park S."/>
            <person name="Kim M.-K."/>
            <person name="Yun B.-R."/>
            <person name="Park J."/>
            <person name="Kim M.J."/>
            <person name="Kim Y.S."/>
            <person name="Kim S.B."/>
        </authorList>
    </citation>
    <scope>NUCLEOTIDE SEQUENCE [LARGE SCALE GENOMIC DNA]</scope>
    <source>
        <strain evidence="6 7">MMS16-CNU450</strain>
    </source>
</reference>
<keyword evidence="1 3" id="KW-0378">Hydrolase</keyword>
<accession>A0A2X0IJL9</accession>
<dbReference type="Pfam" id="PF02156">
    <property type="entry name" value="Glyco_hydro_26"/>
    <property type="match status" value="1"/>
</dbReference>
<organism evidence="6 7">
    <name type="scientific">Streptacidiphilus pinicola</name>
    <dbReference type="NCBI Taxonomy" id="2219663"/>
    <lineage>
        <taxon>Bacteria</taxon>
        <taxon>Bacillati</taxon>
        <taxon>Actinomycetota</taxon>
        <taxon>Actinomycetes</taxon>
        <taxon>Kitasatosporales</taxon>
        <taxon>Streptomycetaceae</taxon>
        <taxon>Streptacidiphilus</taxon>
    </lineage>
</organism>
<evidence type="ECO:0000259" key="5">
    <source>
        <dbReference type="PROSITE" id="PS51764"/>
    </source>
</evidence>
<keyword evidence="7" id="KW-1185">Reference proteome</keyword>
<dbReference type="GO" id="GO:0004553">
    <property type="term" value="F:hydrolase activity, hydrolyzing O-glycosyl compounds"/>
    <property type="evidence" value="ECO:0007669"/>
    <property type="project" value="InterPro"/>
</dbReference>
<feature type="active site" description="Proton donor" evidence="3">
    <location>
        <position position="174"/>
    </location>
</feature>
<comment type="similarity">
    <text evidence="3">Belongs to the glycosyl hydrolase 26 family.</text>
</comment>
<name>A0A2X0IJL9_9ACTN</name>
<sequence>MSVLLVAFVTGARLLEPAPGAGTGRVQSGDALLSSGPDTSPWSDPTVLPAHAVPFGAFVGSDFAQDRQTQLAVWLHNADLQVGHTYLPGNNWSDIEGAPSLLGPWAQWRLARPDRVFVLAVPMQAENEAGISDDDVATLLQQAAAGADDAHYQTLARRLVALGVPDTVITLGWEMNGITYTSRCGPDPADWKAYWRRIVEVMRSVPGQQFRFDFTPNRGPDAHPWTDCYPGDNYTDVIGTDNYDQGPGDDFADYVTQPYGLLDQVKFAAQHHKPVSYAEWGMFRHGDDPAFMRSMLNWIETHDTLYQTITDYCPHGVLNCDENPESSAIYQQMMSTQPPPLPTSSPSPSGSPSASVSGSPSASPSAAPGGSASPGASAGASASTVPSPSVPVMPPTQAGPTPAPSTSCHRRRDGDPCAGLRGPAPGGGRPRPGPQPGVTRVKLPGRS</sequence>
<evidence type="ECO:0000256" key="3">
    <source>
        <dbReference type="PROSITE-ProRule" id="PRU01100"/>
    </source>
</evidence>
<dbReference type="SUPFAM" id="SSF51445">
    <property type="entry name" value="(Trans)glycosidases"/>
    <property type="match status" value="1"/>
</dbReference>
<dbReference type="Gene3D" id="3.20.20.80">
    <property type="entry name" value="Glycosidases"/>
    <property type="match status" value="1"/>
</dbReference>
<evidence type="ECO:0000313" key="6">
    <source>
        <dbReference type="EMBL" id="RAG84847.1"/>
    </source>
</evidence>
<dbReference type="InterPro" id="IPR022790">
    <property type="entry name" value="GH26_dom"/>
</dbReference>
<gene>
    <name evidence="6" type="ORF">DN069_14885</name>
</gene>
<evidence type="ECO:0000256" key="2">
    <source>
        <dbReference type="ARBA" id="ARBA00023295"/>
    </source>
</evidence>
<dbReference type="Proteomes" id="UP000248889">
    <property type="component" value="Unassembled WGS sequence"/>
</dbReference>
<feature type="domain" description="GH26" evidence="5">
    <location>
        <begin position="9"/>
        <end position="342"/>
    </location>
</feature>
<proteinExistence type="inferred from homology"/>
<evidence type="ECO:0000313" key="7">
    <source>
        <dbReference type="Proteomes" id="UP000248889"/>
    </source>
</evidence>
<feature type="region of interest" description="Disordered" evidence="4">
    <location>
        <begin position="334"/>
        <end position="447"/>
    </location>
</feature>
<dbReference type="EMBL" id="QKYN01000058">
    <property type="protein sequence ID" value="RAG84847.1"/>
    <property type="molecule type" value="Genomic_DNA"/>
</dbReference>
<feature type="region of interest" description="Disordered" evidence="4">
    <location>
        <begin position="19"/>
        <end position="45"/>
    </location>
</feature>